<sequence>MSIFFKSKKDKFLANNPTFIGTKEDFHKYFGGYARNKVQSLTISFKKKIGKCEVCNLTREELKSKGIELDAAHNHGHERKVIIDRLLNEFIEDGLYKVDLNRFEELFISEHAPIEDVITIMCKPCHKKYDNDMEELSKIWHNPKWDGG</sequence>
<reference evidence="1" key="1">
    <citation type="submission" date="2018-05" db="EMBL/GenBank/DDBJ databases">
        <authorList>
            <person name="Lanie J.A."/>
            <person name="Ng W.-L."/>
            <person name="Kazmierczak K.M."/>
            <person name="Andrzejewski T.M."/>
            <person name="Davidsen T.M."/>
            <person name="Wayne K.J."/>
            <person name="Tettelin H."/>
            <person name="Glass J.I."/>
            <person name="Rusch D."/>
            <person name="Podicherti R."/>
            <person name="Tsui H.-C.T."/>
            <person name="Winkler M.E."/>
        </authorList>
    </citation>
    <scope>NUCLEOTIDE SEQUENCE</scope>
</reference>
<dbReference type="AlphaFoldDB" id="A0A382TVJ7"/>
<dbReference type="EMBL" id="UINC01139234">
    <property type="protein sequence ID" value="SVD25657.1"/>
    <property type="molecule type" value="Genomic_DNA"/>
</dbReference>
<accession>A0A382TVJ7</accession>
<name>A0A382TVJ7_9ZZZZ</name>
<feature type="non-terminal residue" evidence="1">
    <location>
        <position position="148"/>
    </location>
</feature>
<evidence type="ECO:0000313" key="1">
    <source>
        <dbReference type="EMBL" id="SVD25657.1"/>
    </source>
</evidence>
<protein>
    <submittedName>
        <fullName evidence="1">Uncharacterized protein</fullName>
    </submittedName>
</protein>
<organism evidence="1">
    <name type="scientific">marine metagenome</name>
    <dbReference type="NCBI Taxonomy" id="408172"/>
    <lineage>
        <taxon>unclassified sequences</taxon>
        <taxon>metagenomes</taxon>
        <taxon>ecological metagenomes</taxon>
    </lineage>
</organism>
<gene>
    <name evidence="1" type="ORF">METZ01_LOCUS378511</name>
</gene>
<proteinExistence type="predicted"/>